<organism evidence="1 2">
    <name type="scientific">Antrihabitans stalagmiti</name>
    <dbReference type="NCBI Taxonomy" id="2799499"/>
    <lineage>
        <taxon>Bacteria</taxon>
        <taxon>Bacillati</taxon>
        <taxon>Actinomycetota</taxon>
        <taxon>Actinomycetes</taxon>
        <taxon>Mycobacteriales</taxon>
        <taxon>Nocardiaceae</taxon>
        <taxon>Antrihabitans</taxon>
    </lineage>
</organism>
<dbReference type="InterPro" id="IPR012347">
    <property type="entry name" value="Ferritin-like"/>
</dbReference>
<dbReference type="EMBL" id="JAEMNV010000013">
    <property type="protein sequence ID" value="MBJ8342753.1"/>
    <property type="molecule type" value="Genomic_DNA"/>
</dbReference>
<dbReference type="InterPro" id="IPR009078">
    <property type="entry name" value="Ferritin-like_SF"/>
</dbReference>
<name>A0A934U785_9NOCA</name>
<dbReference type="RefSeq" id="WP_199708444.1">
    <property type="nucleotide sequence ID" value="NZ_JAEMNV010000013.1"/>
</dbReference>
<protein>
    <submittedName>
        <fullName evidence="1">Ferritin-like domain-containing protein</fullName>
    </submittedName>
</protein>
<evidence type="ECO:0000313" key="1">
    <source>
        <dbReference type="EMBL" id="MBJ8342753.1"/>
    </source>
</evidence>
<evidence type="ECO:0000313" key="2">
    <source>
        <dbReference type="Proteomes" id="UP000655868"/>
    </source>
</evidence>
<sequence length="279" mass="29652">MPTTTATNAIITQLRALAALTNTEIMIAETRTAQARTAAVSKELRENAENGRKRTKEIEDTIRRFGAVPAFIGPVAGRIGATLKTVFEQAQPFDEAVLGDLALEHQLLGRSTYLRALAVQVDDETLTDLADRLITAHQATVDWLITVLAEEALGGPAALRRTPLQSAAALATTVLNLPGGWVTNIGDHLAESAKQVPARVSELVNFGRGTATPTADELPIEGYDDLNASAAIDAIRSLRNPKDIRSVVAFEEATKDRTTVVSAAQTHVAAIAKDTVGVS</sequence>
<accession>A0A934U785</accession>
<dbReference type="Proteomes" id="UP000655868">
    <property type="component" value="Unassembled WGS sequence"/>
</dbReference>
<dbReference type="Gene3D" id="1.20.1260.10">
    <property type="match status" value="1"/>
</dbReference>
<dbReference type="AlphaFoldDB" id="A0A934U785"/>
<comment type="caution">
    <text evidence="1">The sequence shown here is derived from an EMBL/GenBank/DDBJ whole genome shotgun (WGS) entry which is preliminary data.</text>
</comment>
<dbReference type="SUPFAM" id="SSF47240">
    <property type="entry name" value="Ferritin-like"/>
    <property type="match status" value="1"/>
</dbReference>
<proteinExistence type="predicted"/>
<gene>
    <name evidence="1" type="ORF">JGU71_28065</name>
</gene>
<reference evidence="1" key="1">
    <citation type="submission" date="2020-12" db="EMBL/GenBank/DDBJ databases">
        <title>Antrihabitans popcorni sp. nov. and Antrihabitans auranticaus sp. nov., isolated from a larva cave.</title>
        <authorList>
            <person name="Lee S.D."/>
            <person name="Kim I.S."/>
        </authorList>
    </citation>
    <scope>NUCLEOTIDE SEQUENCE</scope>
    <source>
        <strain evidence="1">YC3-6</strain>
    </source>
</reference>
<keyword evidence="2" id="KW-1185">Reference proteome</keyword>